<dbReference type="EMBL" id="JAHQIW010000155">
    <property type="protein sequence ID" value="KAJ1346276.1"/>
    <property type="molecule type" value="Genomic_DNA"/>
</dbReference>
<proteinExistence type="predicted"/>
<dbReference type="Proteomes" id="UP001196413">
    <property type="component" value="Unassembled WGS sequence"/>
</dbReference>
<reference evidence="1" key="1">
    <citation type="submission" date="2021-06" db="EMBL/GenBank/DDBJ databases">
        <title>Parelaphostrongylus tenuis whole genome reference sequence.</title>
        <authorList>
            <person name="Garwood T.J."/>
            <person name="Larsen P.A."/>
            <person name="Fountain-Jones N.M."/>
            <person name="Garbe J.R."/>
            <person name="Macchietto M.G."/>
            <person name="Kania S.A."/>
            <person name="Gerhold R.W."/>
            <person name="Richards J.E."/>
            <person name="Wolf T.M."/>
        </authorList>
    </citation>
    <scope>NUCLEOTIDE SEQUENCE</scope>
    <source>
        <strain evidence="1">MNPRO001-30</strain>
        <tissue evidence="1">Meninges</tissue>
    </source>
</reference>
<evidence type="ECO:0000313" key="2">
    <source>
        <dbReference type="EMBL" id="KAJ1358350.1"/>
    </source>
</evidence>
<name>A0AAD5MEL4_PARTN</name>
<organism evidence="1 3">
    <name type="scientific">Parelaphostrongylus tenuis</name>
    <name type="common">Meningeal worm</name>
    <dbReference type="NCBI Taxonomy" id="148309"/>
    <lineage>
        <taxon>Eukaryota</taxon>
        <taxon>Metazoa</taxon>
        <taxon>Ecdysozoa</taxon>
        <taxon>Nematoda</taxon>
        <taxon>Chromadorea</taxon>
        <taxon>Rhabditida</taxon>
        <taxon>Rhabditina</taxon>
        <taxon>Rhabditomorpha</taxon>
        <taxon>Strongyloidea</taxon>
        <taxon>Metastrongylidae</taxon>
        <taxon>Parelaphostrongylus</taxon>
    </lineage>
</organism>
<dbReference type="AlphaFoldDB" id="A0AAD5MEL4"/>
<gene>
    <name evidence="1" type="ORF">KIN20_001031</name>
    <name evidence="2" type="ORF">KIN20_016762</name>
</gene>
<evidence type="ECO:0000313" key="1">
    <source>
        <dbReference type="EMBL" id="KAJ1346276.1"/>
    </source>
</evidence>
<comment type="caution">
    <text evidence="1">The sequence shown here is derived from an EMBL/GenBank/DDBJ whole genome shotgun (WGS) entry which is preliminary data.</text>
</comment>
<evidence type="ECO:0000313" key="3">
    <source>
        <dbReference type="Proteomes" id="UP001196413"/>
    </source>
</evidence>
<dbReference type="EMBL" id="JAHQIW010003370">
    <property type="protein sequence ID" value="KAJ1358350.1"/>
    <property type="molecule type" value="Genomic_DNA"/>
</dbReference>
<accession>A0AAD5MEL4</accession>
<protein>
    <recommendedName>
        <fullName evidence="4">PDZ domain-containing protein</fullName>
    </recommendedName>
</protein>
<sequence length="81" mass="9518">MEFGDHIIGINDEHVDDRIHFHRLIRFLAAQKKHQRMAVVDCRKELGVELSSTRGDEHYTICPRGPIKMRWQSSQSSLIFE</sequence>
<evidence type="ECO:0008006" key="4">
    <source>
        <dbReference type="Google" id="ProtNLM"/>
    </source>
</evidence>
<keyword evidence="3" id="KW-1185">Reference proteome</keyword>